<sequence length="403" mass="43634">MSAQHPTAEPDYQVSDALDTDAYGIYAGLTAEDRAVADRVRAFLTPEVLGEMRQAWDRAEYPLSVVQQMGQQDLLRDGVPVEGMPEVSRVAAGLATMEMARGDGSLATVIAVQGGLAMRSIQLCGSEEQKQKYLPPMARGELLGAFALTEPTHGSDAVGLETTADRTDGGWVINGHKKWIGNGSAGGITVVWARSTEDQKVRGFIVPQESEGYSASPILGKVSLRAIHQADIEFRDVFVPEENVLPEATSFRDTSRVLFSTRVGVAWSAMGLALGCFESALQYVQQRQQFGRPLAASQIVQERLARMLSELTQVQLLVLRAAQLEEREELTGAQASLAKYSATRAARSIAQNARDLLGGNGILLEHRVGRHFADIEALHTYEGTETVQALIIGRDLTGHSAFA</sequence>
<dbReference type="Gene3D" id="2.40.110.10">
    <property type="entry name" value="Butyryl-CoA Dehydrogenase, subunit A, domain 2"/>
    <property type="match status" value="1"/>
</dbReference>
<dbReference type="GO" id="GO:0006635">
    <property type="term" value="P:fatty acid beta-oxidation"/>
    <property type="evidence" value="ECO:0007669"/>
    <property type="project" value="InterPro"/>
</dbReference>
<accession>A0A1I7MN99</accession>
<dbReference type="SUPFAM" id="SSF56645">
    <property type="entry name" value="Acyl-CoA dehydrogenase NM domain-like"/>
    <property type="match status" value="1"/>
</dbReference>
<evidence type="ECO:0000313" key="9">
    <source>
        <dbReference type="EMBL" id="SFV23359.1"/>
    </source>
</evidence>
<evidence type="ECO:0000256" key="2">
    <source>
        <dbReference type="ARBA" id="ARBA00009347"/>
    </source>
</evidence>
<keyword evidence="3 5" id="KW-0285">Flavoprotein</keyword>
<dbReference type="Pfam" id="PF00441">
    <property type="entry name" value="Acyl-CoA_dh_1"/>
    <property type="match status" value="1"/>
</dbReference>
<evidence type="ECO:0000256" key="3">
    <source>
        <dbReference type="ARBA" id="ARBA00022630"/>
    </source>
</evidence>
<dbReference type="Gene3D" id="1.10.540.10">
    <property type="entry name" value="Acyl-CoA dehydrogenase/oxidase, N-terminal domain"/>
    <property type="match status" value="1"/>
</dbReference>
<dbReference type="PROSITE" id="PS00073">
    <property type="entry name" value="ACYL_COA_DH_2"/>
    <property type="match status" value="1"/>
</dbReference>
<dbReference type="EMBL" id="FPCG01000007">
    <property type="protein sequence ID" value="SFV23359.1"/>
    <property type="molecule type" value="Genomic_DNA"/>
</dbReference>
<protein>
    <submittedName>
        <fullName evidence="9">Glutaryl-CoA dehydrogenase</fullName>
    </submittedName>
</protein>
<dbReference type="InterPro" id="IPR037069">
    <property type="entry name" value="AcylCoA_DH/ox_N_sf"/>
</dbReference>
<dbReference type="GO" id="GO:0050660">
    <property type="term" value="F:flavin adenine dinucleotide binding"/>
    <property type="evidence" value="ECO:0007669"/>
    <property type="project" value="InterPro"/>
</dbReference>
<dbReference type="AlphaFoldDB" id="A0A1I7MN99"/>
<dbReference type="GO" id="GO:0003995">
    <property type="term" value="F:acyl-CoA dehydrogenase activity"/>
    <property type="evidence" value="ECO:0007669"/>
    <property type="project" value="InterPro"/>
</dbReference>
<evidence type="ECO:0000256" key="4">
    <source>
        <dbReference type="ARBA" id="ARBA00022827"/>
    </source>
</evidence>
<dbReference type="InterPro" id="IPR009100">
    <property type="entry name" value="AcylCoA_DH/oxidase_NM_dom_sf"/>
</dbReference>
<dbReference type="STRING" id="574650.SAMN04487966_10717"/>
<dbReference type="InterPro" id="IPR006091">
    <property type="entry name" value="Acyl-CoA_Oxase/DH_mid-dom"/>
</dbReference>
<name>A0A1I7MN99_9MICC</name>
<dbReference type="InterPro" id="IPR036250">
    <property type="entry name" value="AcylCo_DH-like_C"/>
</dbReference>
<evidence type="ECO:0000259" key="7">
    <source>
        <dbReference type="Pfam" id="PF02770"/>
    </source>
</evidence>
<dbReference type="PIRSF" id="PIRSF016578">
    <property type="entry name" value="HsaA"/>
    <property type="match status" value="1"/>
</dbReference>
<dbReference type="Pfam" id="PF02771">
    <property type="entry name" value="Acyl-CoA_dh_N"/>
    <property type="match status" value="1"/>
</dbReference>
<comment type="cofactor">
    <cofactor evidence="1 5">
        <name>FAD</name>
        <dbReference type="ChEBI" id="CHEBI:57692"/>
    </cofactor>
</comment>
<dbReference type="InterPro" id="IPR013786">
    <property type="entry name" value="AcylCoA_DH/ox_N"/>
</dbReference>
<dbReference type="Pfam" id="PF02770">
    <property type="entry name" value="Acyl-CoA_dh_M"/>
    <property type="match status" value="1"/>
</dbReference>
<dbReference type="RefSeq" id="WP_091697583.1">
    <property type="nucleotide sequence ID" value="NZ_FPCG01000007.1"/>
</dbReference>
<dbReference type="PANTHER" id="PTHR43188">
    <property type="entry name" value="ACYL-COENZYME A OXIDASE"/>
    <property type="match status" value="1"/>
</dbReference>
<reference evidence="9 10" key="1">
    <citation type="submission" date="2016-10" db="EMBL/GenBank/DDBJ databases">
        <authorList>
            <person name="de Groot N.N."/>
        </authorList>
    </citation>
    <scope>NUCLEOTIDE SEQUENCE [LARGE SCALE GENOMIC DNA]</scope>
    <source>
        <strain evidence="9 10">CGMCC 1.7054</strain>
    </source>
</reference>
<gene>
    <name evidence="9" type="ORF">SAMN04487966_10717</name>
</gene>
<evidence type="ECO:0000259" key="8">
    <source>
        <dbReference type="Pfam" id="PF02771"/>
    </source>
</evidence>
<keyword evidence="10" id="KW-1185">Reference proteome</keyword>
<evidence type="ECO:0000256" key="1">
    <source>
        <dbReference type="ARBA" id="ARBA00001974"/>
    </source>
</evidence>
<keyword evidence="5" id="KW-0560">Oxidoreductase</keyword>
<dbReference type="SUPFAM" id="SSF47203">
    <property type="entry name" value="Acyl-CoA dehydrogenase C-terminal domain-like"/>
    <property type="match status" value="1"/>
</dbReference>
<keyword evidence="4 5" id="KW-0274">FAD</keyword>
<dbReference type="InterPro" id="IPR006089">
    <property type="entry name" value="Acyl-CoA_DH_CS"/>
</dbReference>
<feature type="domain" description="Acyl-CoA oxidase/dehydrogenase middle" evidence="7">
    <location>
        <begin position="145"/>
        <end position="237"/>
    </location>
</feature>
<evidence type="ECO:0000256" key="5">
    <source>
        <dbReference type="RuleBase" id="RU362125"/>
    </source>
</evidence>
<dbReference type="OrthoDB" id="9770681at2"/>
<dbReference type="Gene3D" id="1.20.140.10">
    <property type="entry name" value="Butyryl-CoA Dehydrogenase, subunit A, domain 3"/>
    <property type="match status" value="1"/>
</dbReference>
<comment type="similarity">
    <text evidence="2 5">Belongs to the acyl-CoA dehydrogenase family.</text>
</comment>
<feature type="domain" description="Acyl-CoA dehydrogenase/oxidase C-terminal" evidence="6">
    <location>
        <begin position="258"/>
        <end position="396"/>
    </location>
</feature>
<dbReference type="InterPro" id="IPR009075">
    <property type="entry name" value="AcylCo_DH/oxidase_C"/>
</dbReference>
<evidence type="ECO:0000259" key="6">
    <source>
        <dbReference type="Pfam" id="PF00441"/>
    </source>
</evidence>
<dbReference type="PANTHER" id="PTHR43188:SF1">
    <property type="entry name" value="ACYL-COA DEHYDROGENASE"/>
    <property type="match status" value="1"/>
</dbReference>
<dbReference type="InterPro" id="IPR045008">
    <property type="entry name" value="ACX4-like"/>
</dbReference>
<feature type="domain" description="Acyl-CoA dehydrogenase/oxidase N-terminal" evidence="8">
    <location>
        <begin position="30"/>
        <end position="141"/>
    </location>
</feature>
<evidence type="ECO:0000313" key="10">
    <source>
        <dbReference type="Proteomes" id="UP000198881"/>
    </source>
</evidence>
<organism evidence="9 10">
    <name type="scientific">Micrococcus terreus</name>
    <dbReference type="NCBI Taxonomy" id="574650"/>
    <lineage>
        <taxon>Bacteria</taxon>
        <taxon>Bacillati</taxon>
        <taxon>Actinomycetota</taxon>
        <taxon>Actinomycetes</taxon>
        <taxon>Micrococcales</taxon>
        <taxon>Micrococcaceae</taxon>
        <taxon>Micrococcus</taxon>
    </lineage>
</organism>
<proteinExistence type="inferred from homology"/>
<dbReference type="InterPro" id="IPR046373">
    <property type="entry name" value="Acyl-CoA_Oxase/DH_mid-dom_sf"/>
</dbReference>
<dbReference type="Proteomes" id="UP000198881">
    <property type="component" value="Unassembled WGS sequence"/>
</dbReference>